<dbReference type="EC" id="2.7.7.6" evidence="1"/>
<feature type="domain" description="RNA polymerase Rpb1" evidence="7">
    <location>
        <begin position="8"/>
        <end position="108"/>
    </location>
</feature>
<dbReference type="InterPro" id="IPR007081">
    <property type="entry name" value="RNA_pol_Rpb1_5"/>
</dbReference>
<dbReference type="Gene3D" id="1.10.150.390">
    <property type="match status" value="1"/>
</dbReference>
<keyword evidence="2 8" id="KW-0240">DNA-directed RNA polymerase</keyword>
<evidence type="ECO:0000256" key="2">
    <source>
        <dbReference type="ARBA" id="ARBA00022478"/>
    </source>
</evidence>
<evidence type="ECO:0000256" key="6">
    <source>
        <dbReference type="ARBA" id="ARBA00048552"/>
    </source>
</evidence>
<feature type="non-terminal residue" evidence="8">
    <location>
        <position position="1"/>
    </location>
</feature>
<keyword evidence="5" id="KW-0804">Transcription</keyword>
<reference evidence="8 9" key="2">
    <citation type="submission" date="2013-02" db="EMBL/GenBank/DDBJ databases">
        <title>The Genome Sequence of Plasmodium falciparum Tanzania (2000708).</title>
        <authorList>
            <consortium name="The Broad Institute Genome Sequencing Platform"/>
            <consortium name="The Broad Institute Genome Sequencing Center for Infectious Disease"/>
            <person name="Neafsey D."/>
            <person name="Cheeseman I."/>
            <person name="Volkman S."/>
            <person name="Adams J."/>
            <person name="Walker B."/>
            <person name="Young S.K."/>
            <person name="Zeng Q."/>
            <person name="Gargeya S."/>
            <person name="Fitzgerald M."/>
            <person name="Haas B."/>
            <person name="Abouelleil A."/>
            <person name="Alvarado L."/>
            <person name="Arachchi H.M."/>
            <person name="Berlin A.M."/>
            <person name="Chapman S.B."/>
            <person name="Dewar J."/>
            <person name="Goldberg J."/>
            <person name="Griggs A."/>
            <person name="Gujja S."/>
            <person name="Hansen M."/>
            <person name="Howarth C."/>
            <person name="Imamovic A."/>
            <person name="Larimer J."/>
            <person name="McCowan C."/>
            <person name="Murphy C."/>
            <person name="Neiman D."/>
            <person name="Pearson M."/>
            <person name="Priest M."/>
            <person name="Roberts A."/>
            <person name="Saif S."/>
            <person name="Shea T."/>
            <person name="Sisk P."/>
            <person name="Sykes S."/>
            <person name="Wortman J."/>
            <person name="Nusbaum C."/>
            <person name="Birren B."/>
        </authorList>
    </citation>
    <scope>NUCLEOTIDE SEQUENCE [LARGE SCALE GENOMIC DNA]</scope>
    <source>
        <strain evidence="9">Tanzania (2000708)</strain>
    </source>
</reference>
<evidence type="ECO:0000256" key="5">
    <source>
        <dbReference type="ARBA" id="ARBA00023163"/>
    </source>
</evidence>
<dbReference type="GO" id="GO:0006351">
    <property type="term" value="P:DNA-templated transcription"/>
    <property type="evidence" value="ECO:0007669"/>
    <property type="project" value="InterPro"/>
</dbReference>
<dbReference type="GO" id="GO:0003677">
    <property type="term" value="F:DNA binding"/>
    <property type="evidence" value="ECO:0007669"/>
    <property type="project" value="InterPro"/>
</dbReference>
<dbReference type="SUPFAM" id="SSF64484">
    <property type="entry name" value="beta and beta-prime subunits of DNA dependent RNA-polymerase"/>
    <property type="match status" value="1"/>
</dbReference>
<organism evidence="8 9">
    <name type="scientific">Plasmodium falciparum Tanzania</name>
    <name type="common">2000708</name>
    <dbReference type="NCBI Taxonomy" id="1036725"/>
    <lineage>
        <taxon>Eukaryota</taxon>
        <taxon>Sar</taxon>
        <taxon>Alveolata</taxon>
        <taxon>Apicomplexa</taxon>
        <taxon>Aconoidasida</taxon>
        <taxon>Haemosporida</taxon>
        <taxon>Plasmodiidae</taxon>
        <taxon>Plasmodium</taxon>
        <taxon>Plasmodium (Laverania)</taxon>
    </lineage>
</organism>
<dbReference type="GO" id="GO:0003899">
    <property type="term" value="F:DNA-directed RNA polymerase activity"/>
    <property type="evidence" value="ECO:0007669"/>
    <property type="project" value="UniProtKB-EC"/>
</dbReference>
<dbReference type="PANTHER" id="PTHR19376:SF32">
    <property type="entry name" value="DNA-DIRECTED RNA POLYMERASE III SUBUNIT RPC1"/>
    <property type="match status" value="1"/>
</dbReference>
<evidence type="ECO:0000313" key="9">
    <source>
        <dbReference type="Proteomes" id="UP000030708"/>
    </source>
</evidence>
<accession>A0A024VY26</accession>
<reference evidence="8 9" key="1">
    <citation type="submission" date="2013-02" db="EMBL/GenBank/DDBJ databases">
        <title>The Genome Annotation of Plasmodium falciparum Tanzania (2000708).</title>
        <authorList>
            <consortium name="The Broad Institute Genome Sequencing Platform"/>
            <consortium name="The Broad Institute Genome Sequencing Center for Infectious Disease"/>
            <person name="Neafsey D."/>
            <person name="Hoffman S."/>
            <person name="Volkman S."/>
            <person name="Rosenthal P."/>
            <person name="Walker B."/>
            <person name="Young S.K."/>
            <person name="Zeng Q."/>
            <person name="Gargeya S."/>
            <person name="Fitzgerald M."/>
            <person name="Haas B."/>
            <person name="Abouelleil A."/>
            <person name="Allen A.W."/>
            <person name="Alvarado L."/>
            <person name="Arachchi H.M."/>
            <person name="Berlin A.M."/>
            <person name="Chapman S.B."/>
            <person name="Gainer-Dewar J."/>
            <person name="Goldberg J."/>
            <person name="Griggs A."/>
            <person name="Gujja S."/>
            <person name="Hansen M."/>
            <person name="Howarth C."/>
            <person name="Imamovic A."/>
            <person name="Ireland A."/>
            <person name="Larimer J."/>
            <person name="McCowan C."/>
            <person name="Murphy C."/>
            <person name="Pearson M."/>
            <person name="Poon T.W."/>
            <person name="Priest M."/>
            <person name="Roberts A."/>
            <person name="Saif S."/>
            <person name="Shea T."/>
            <person name="Sisk P."/>
            <person name="Sykes S."/>
            <person name="Wortman J."/>
            <person name="Nusbaum C."/>
            <person name="Birren B."/>
        </authorList>
    </citation>
    <scope>NUCLEOTIDE SEQUENCE [LARGE SCALE GENOMIC DNA]</scope>
    <source>
        <strain evidence="9">Tanzania (2000708)</strain>
    </source>
</reference>
<gene>
    <name evidence="8" type="ORF">PFTANZ_05949</name>
</gene>
<evidence type="ECO:0000256" key="3">
    <source>
        <dbReference type="ARBA" id="ARBA00022679"/>
    </source>
</evidence>
<keyword evidence="4" id="KW-0548">Nucleotidyltransferase</keyword>
<evidence type="ECO:0000313" key="8">
    <source>
        <dbReference type="EMBL" id="ETW33332.1"/>
    </source>
</evidence>
<sequence length="182" mass="20739">ETKNIFKKKKKKKTVYSILVEGNSLNYVLGLEGVDFKHIISNHVINVFQVLGIEAARITIINEIKKCVEAYSIDIDIRHIMLLADIMAFTGDILGINRFGIQKARQSTLMLASFEETNEHLFVSSFFKNVDEINNISESIIVGKNIPIGTGAFQLLYDYKFEKETKNLTLLEKAERETAMNY</sequence>
<dbReference type="FunFam" id="1.10.150.390:FF:000008">
    <property type="entry name" value="DNA-directed RNA polymerase subunit"/>
    <property type="match status" value="1"/>
</dbReference>
<evidence type="ECO:0000256" key="1">
    <source>
        <dbReference type="ARBA" id="ARBA00012418"/>
    </source>
</evidence>
<proteinExistence type="predicted"/>
<dbReference type="Proteomes" id="UP000030708">
    <property type="component" value="Unassembled WGS sequence"/>
</dbReference>
<dbReference type="PANTHER" id="PTHR19376">
    <property type="entry name" value="DNA-DIRECTED RNA POLYMERASE"/>
    <property type="match status" value="1"/>
</dbReference>
<protein>
    <recommendedName>
        <fullName evidence="1">DNA-directed RNA polymerase</fullName>
        <ecNumber evidence="1">2.7.7.6</ecNumber>
    </recommendedName>
</protein>
<dbReference type="AlphaFoldDB" id="A0A024VY26"/>
<evidence type="ECO:0000256" key="4">
    <source>
        <dbReference type="ARBA" id="ARBA00022695"/>
    </source>
</evidence>
<dbReference type="Pfam" id="PF04998">
    <property type="entry name" value="RNA_pol_Rpb1_5"/>
    <property type="match status" value="1"/>
</dbReference>
<dbReference type="EMBL" id="KI926699">
    <property type="protein sequence ID" value="ETW33332.1"/>
    <property type="molecule type" value="Genomic_DNA"/>
</dbReference>
<evidence type="ECO:0000259" key="7">
    <source>
        <dbReference type="Pfam" id="PF04998"/>
    </source>
</evidence>
<dbReference type="GO" id="GO:0000428">
    <property type="term" value="C:DNA-directed RNA polymerase complex"/>
    <property type="evidence" value="ECO:0007669"/>
    <property type="project" value="UniProtKB-KW"/>
</dbReference>
<comment type="catalytic activity">
    <reaction evidence="6">
        <text>RNA(n) + a ribonucleoside 5'-triphosphate = RNA(n+1) + diphosphate</text>
        <dbReference type="Rhea" id="RHEA:21248"/>
        <dbReference type="Rhea" id="RHEA-COMP:14527"/>
        <dbReference type="Rhea" id="RHEA-COMP:17342"/>
        <dbReference type="ChEBI" id="CHEBI:33019"/>
        <dbReference type="ChEBI" id="CHEBI:61557"/>
        <dbReference type="ChEBI" id="CHEBI:140395"/>
        <dbReference type="EC" id="2.7.7.6"/>
    </reaction>
</comment>
<dbReference type="InterPro" id="IPR045867">
    <property type="entry name" value="DNA-dir_RpoC_beta_prime"/>
</dbReference>
<name>A0A024VY26_PLAFA</name>
<keyword evidence="3" id="KW-0808">Transferase</keyword>